<dbReference type="SUPFAM" id="SSF52096">
    <property type="entry name" value="ClpP/crotonase"/>
    <property type="match status" value="1"/>
</dbReference>
<dbReference type="Proteomes" id="UP000276603">
    <property type="component" value="Unassembled WGS sequence"/>
</dbReference>
<feature type="signal peptide" evidence="2">
    <location>
        <begin position="1"/>
        <end position="18"/>
    </location>
</feature>
<sequence length="550" mass="62950">MKKLLFILNILFFLQLPAQENMTTAQWQEDLRFLQNTVHKDYPFLFVKTTEEIFDSEVETLYKKIPNLENHEIIVGMARIIGLFKYGHMGVGFHQKPFEFHYLPLNLYQFNDGIHVQGVHKDYQKALGAKVLAINKVPIADALKRIYPVVSAENTQYFKAYGIHNLTIPEVLQAQGITDRLENSVELTLEKGGKTFKQQFTSLPKGEKVPSRYGYVFKDSNWLEARNQDHTPLYMEHLDKIYFFKYLPEEKAVYVRHSQIQNDPEEDTQSFYARLFDFIENNAIEKLILDVRLNGGGNSYLNKPVVKGIIETKKINKVGSLFVIIGRNTFSACQNLVNELDSFTNAIFVGEPTAENVNFYGDNRPVTLPNSKIPVYLSYAWWQKKPAWENADWLAPAIPVEMNFKEYASNQDPVLDAALAFSDIDFKPNPMRYITDLFLAGKMQELAQEVPKMVEDPRYTFFDFETELGKAGLHLAKSGRTEGVQAAIGILSFVTQLFPNSANSWKNLAQAYLKAGDTEKAIEFLEKTISLDLNGEIGKSAREMLQQIKI</sequence>
<comment type="caution">
    <text evidence="3">The sequence shown here is derived from an EMBL/GenBank/DDBJ whole genome shotgun (WGS) entry which is preliminary data.</text>
</comment>
<dbReference type="InterPro" id="IPR019734">
    <property type="entry name" value="TPR_rpt"/>
</dbReference>
<name>A0A3B0C5S7_9FLAO</name>
<evidence type="ECO:0000313" key="4">
    <source>
        <dbReference type="Proteomes" id="UP000276603"/>
    </source>
</evidence>
<dbReference type="PROSITE" id="PS50293">
    <property type="entry name" value="TPR_REGION"/>
    <property type="match status" value="1"/>
</dbReference>
<dbReference type="EMBL" id="RBCJ01000003">
    <property type="protein sequence ID" value="RKN79289.1"/>
    <property type="molecule type" value="Genomic_DNA"/>
</dbReference>
<evidence type="ECO:0000256" key="2">
    <source>
        <dbReference type="SAM" id="SignalP"/>
    </source>
</evidence>
<proteinExistence type="predicted"/>
<evidence type="ECO:0000256" key="1">
    <source>
        <dbReference type="PROSITE-ProRule" id="PRU00339"/>
    </source>
</evidence>
<dbReference type="Pfam" id="PF00515">
    <property type="entry name" value="TPR_1"/>
    <property type="match status" value="1"/>
</dbReference>
<gene>
    <name evidence="3" type="ORF">D7Z94_13255</name>
</gene>
<dbReference type="SMART" id="SM00028">
    <property type="entry name" value="TPR"/>
    <property type="match status" value="1"/>
</dbReference>
<organism evidence="3 4">
    <name type="scientific">Ulvibacterium marinum</name>
    <dbReference type="NCBI Taxonomy" id="2419782"/>
    <lineage>
        <taxon>Bacteria</taxon>
        <taxon>Pseudomonadati</taxon>
        <taxon>Bacteroidota</taxon>
        <taxon>Flavobacteriia</taxon>
        <taxon>Flavobacteriales</taxon>
        <taxon>Flavobacteriaceae</taxon>
        <taxon>Ulvibacterium</taxon>
    </lineage>
</organism>
<accession>A0A3B0C5S7</accession>
<dbReference type="InterPro" id="IPR029045">
    <property type="entry name" value="ClpP/crotonase-like_dom_sf"/>
</dbReference>
<dbReference type="InterPro" id="IPR011990">
    <property type="entry name" value="TPR-like_helical_dom_sf"/>
</dbReference>
<dbReference type="PROSITE" id="PS50005">
    <property type="entry name" value="TPR"/>
    <property type="match status" value="1"/>
</dbReference>
<feature type="repeat" description="TPR" evidence="1">
    <location>
        <begin position="502"/>
        <end position="535"/>
    </location>
</feature>
<evidence type="ECO:0000313" key="3">
    <source>
        <dbReference type="EMBL" id="RKN79289.1"/>
    </source>
</evidence>
<reference evidence="3 4" key="1">
    <citation type="submission" date="2018-10" db="EMBL/GenBank/DDBJ databases">
        <title>Ulvibacterium marinum gen. nov., sp. nov., a novel marine bacterium of the family Flavobacteriaceae, isolated from a culture of the green alga Ulva prolifera.</title>
        <authorList>
            <person name="Zhang Z."/>
        </authorList>
    </citation>
    <scope>NUCLEOTIDE SEQUENCE [LARGE SCALE GENOMIC DNA]</scope>
    <source>
        <strain evidence="3 4">CCMM003</strain>
    </source>
</reference>
<keyword evidence="2" id="KW-0732">Signal</keyword>
<dbReference type="Gene3D" id="1.25.40.10">
    <property type="entry name" value="Tetratricopeptide repeat domain"/>
    <property type="match status" value="1"/>
</dbReference>
<keyword evidence="1" id="KW-0802">TPR repeat</keyword>
<dbReference type="Gene3D" id="3.90.226.10">
    <property type="entry name" value="2-enoyl-CoA Hydratase, Chain A, domain 1"/>
    <property type="match status" value="1"/>
</dbReference>
<dbReference type="SUPFAM" id="SSF48452">
    <property type="entry name" value="TPR-like"/>
    <property type="match status" value="1"/>
</dbReference>
<feature type="chain" id="PRO_5017253769" evidence="2">
    <location>
        <begin position="19"/>
        <end position="550"/>
    </location>
</feature>
<dbReference type="OrthoDB" id="5480566at2"/>
<dbReference type="RefSeq" id="WP_120712100.1">
    <property type="nucleotide sequence ID" value="NZ_RBCJ01000003.1"/>
</dbReference>
<protein>
    <submittedName>
        <fullName evidence="3">Uncharacterized protein</fullName>
    </submittedName>
</protein>
<keyword evidence="4" id="KW-1185">Reference proteome</keyword>
<dbReference type="AlphaFoldDB" id="A0A3B0C5S7"/>